<dbReference type="Proteomes" id="UP000070620">
    <property type="component" value="Unassembled WGS sequence"/>
</dbReference>
<dbReference type="AlphaFoldDB" id="A0A136PUW6"/>
<proteinExistence type="predicted"/>
<sequence length="104" mass="11456">MKSPSRDQVSVATNTLRQEAIEWDGQSAAVGRIGTKVAAMSLNRVEAGLFQLIVSPYNDVVEQVSGRCNEGRAALAEVGRTLRFVADTYDEEDRSNAHRLNNLY</sequence>
<evidence type="ECO:0000313" key="1">
    <source>
        <dbReference type="EMBL" id="KXK62147.1"/>
    </source>
</evidence>
<protein>
    <recommendedName>
        <fullName evidence="3">ESX-1 secretion-associated protein</fullName>
    </recommendedName>
</protein>
<organism evidence="1 2">
    <name type="scientific">Micromonospora rosaria</name>
    <dbReference type="NCBI Taxonomy" id="47874"/>
    <lineage>
        <taxon>Bacteria</taxon>
        <taxon>Bacillati</taxon>
        <taxon>Actinomycetota</taxon>
        <taxon>Actinomycetes</taxon>
        <taxon>Micromonosporales</taxon>
        <taxon>Micromonosporaceae</taxon>
        <taxon>Micromonospora</taxon>
    </lineage>
</organism>
<dbReference type="RefSeq" id="WP_067363117.1">
    <property type="nucleotide sequence ID" value="NZ_JBIUBN010000030.1"/>
</dbReference>
<name>A0A136PUW6_9ACTN</name>
<gene>
    <name evidence="1" type="ORF">AWW66_09925</name>
</gene>
<evidence type="ECO:0008006" key="3">
    <source>
        <dbReference type="Google" id="ProtNLM"/>
    </source>
</evidence>
<accession>A0A136PUW6</accession>
<dbReference type="OrthoDB" id="4829545at2"/>
<evidence type="ECO:0000313" key="2">
    <source>
        <dbReference type="Proteomes" id="UP000070620"/>
    </source>
</evidence>
<keyword evidence="2" id="KW-1185">Reference proteome</keyword>
<comment type="caution">
    <text evidence="1">The sequence shown here is derived from an EMBL/GenBank/DDBJ whole genome shotgun (WGS) entry which is preliminary data.</text>
</comment>
<reference evidence="1 2" key="1">
    <citation type="submission" date="2016-01" db="EMBL/GenBank/DDBJ databases">
        <title>Whole genome sequence and analysis of Micromonospora rosaria DSM 803, which can produce antibacterial substance rosamicin.</title>
        <authorList>
            <person name="Yang H."/>
            <person name="He X."/>
            <person name="Zhu D."/>
        </authorList>
    </citation>
    <scope>NUCLEOTIDE SEQUENCE [LARGE SCALE GENOMIC DNA]</scope>
    <source>
        <strain evidence="1 2">DSM 803</strain>
    </source>
</reference>
<dbReference type="EMBL" id="LRQV01000025">
    <property type="protein sequence ID" value="KXK62147.1"/>
    <property type="molecule type" value="Genomic_DNA"/>
</dbReference>